<gene>
    <name evidence="1" type="ORF">BcellWH2_03559</name>
</gene>
<dbReference type="EMBL" id="CP012801">
    <property type="protein sequence ID" value="ALJ60782.1"/>
    <property type="molecule type" value="Genomic_DNA"/>
</dbReference>
<organism evidence="1 2">
    <name type="scientific">Bacteroides cellulosilyticus</name>
    <dbReference type="NCBI Taxonomy" id="246787"/>
    <lineage>
        <taxon>Bacteria</taxon>
        <taxon>Pseudomonadati</taxon>
        <taxon>Bacteroidota</taxon>
        <taxon>Bacteroidia</taxon>
        <taxon>Bacteroidales</taxon>
        <taxon>Bacteroidaceae</taxon>
        <taxon>Bacteroides</taxon>
    </lineage>
</organism>
<dbReference type="KEGG" id="bcel:BcellWH2_03559"/>
<sequence length="314" mass="35382">MKGERNAQVYQVGPYLFGTSSTIPHWKTEELIPSLKPFLLSLDTYKKKELKIAFSLAVQPESEIQEEDHAKYRSLVEFEWEGATCRISVIPDTDSYLITILAPNDPKEYTAYFFYGFTKGVLFLHETEADAFVLNNILMMIYAFNTACSDTVLMHASVIKKDGKGYLFQGKSGTGKSTHSGLWLKHIPGCELLNDDNPIVHFNRETGEATVYGSPWSGKTPCYKNDSVPVGAFVRLEQAPMNEIQRESPARAFASLLPSCSNLKEVRELNNGVIETVKYLAAHTPVYFLKCLPDREAAEICFNTIWKRTKVINV</sequence>
<reference evidence="1 2" key="1">
    <citation type="journal article" date="2015" name="Science">
        <title>Genetic determinants of in vivo fitness and diet responsiveness in multiple human gut Bacteroides.</title>
        <authorList>
            <person name="Wu M."/>
            <person name="McNulty N.P."/>
            <person name="Rodionov D.A."/>
            <person name="Khoroshkin M.S."/>
            <person name="Griffin N.W."/>
            <person name="Cheng J."/>
            <person name="Latreille P."/>
            <person name="Kerstetter R.A."/>
            <person name="Terrapon N."/>
            <person name="Henrissat B."/>
            <person name="Osterman A.L."/>
            <person name="Gordon J.I."/>
        </authorList>
    </citation>
    <scope>NUCLEOTIDE SEQUENCE [LARGE SCALE GENOMIC DNA]</scope>
    <source>
        <strain evidence="1 2">WH2</strain>
    </source>
</reference>
<dbReference type="RefSeq" id="WP_029427513.1">
    <property type="nucleotide sequence ID" value="NZ_CP012801.1"/>
</dbReference>
<dbReference type="SUPFAM" id="SSF53795">
    <property type="entry name" value="PEP carboxykinase-like"/>
    <property type="match status" value="1"/>
</dbReference>
<dbReference type="InterPro" id="IPR027417">
    <property type="entry name" value="P-loop_NTPase"/>
</dbReference>
<evidence type="ECO:0008006" key="3">
    <source>
        <dbReference type="Google" id="ProtNLM"/>
    </source>
</evidence>
<dbReference type="Proteomes" id="UP000061809">
    <property type="component" value="Chromosome"/>
</dbReference>
<protein>
    <recommendedName>
        <fullName evidence="3">Phosphoenolpyruvate carboxykinase</fullName>
    </recommendedName>
</protein>
<accession>A0A0P0FT61</accession>
<dbReference type="Gene3D" id="3.40.50.300">
    <property type="entry name" value="P-loop containing nucleotide triphosphate hydrolases"/>
    <property type="match status" value="1"/>
</dbReference>
<evidence type="ECO:0000313" key="2">
    <source>
        <dbReference type="Proteomes" id="UP000061809"/>
    </source>
</evidence>
<dbReference type="AlphaFoldDB" id="A0A0P0FT61"/>
<name>A0A0P0FT61_9BACE</name>
<dbReference type="PATRIC" id="fig|246787.4.peg.3672"/>
<evidence type="ECO:0000313" key="1">
    <source>
        <dbReference type="EMBL" id="ALJ60782.1"/>
    </source>
</evidence>
<proteinExistence type="predicted"/>